<accession>A0ABU2E252</accession>
<proteinExistence type="predicted"/>
<sequence>MELCDECARLQGRSAQQAGASGMTLVGVGECEGIVAIEHYRCSRCSTVMHRQFTGGAQERIWRAIYRSG</sequence>
<gene>
    <name evidence="1" type="ORF">FEQ00_02063</name>
</gene>
<reference evidence="1 2" key="1">
    <citation type="submission" date="2019-06" db="EMBL/GenBank/DDBJ databases">
        <title>Evolution of Burkholderia multivorans in the lungs of Cystic Fibrosis patients.</title>
        <authorList>
            <person name="Moreira L.M."/>
        </authorList>
    </citation>
    <scope>NUCLEOTIDE SEQUENCE [LARGE SCALE GENOMIC DNA]</scope>
    <source>
        <strain evidence="1 2">VC13239</strain>
    </source>
</reference>
<comment type="caution">
    <text evidence="1">The sequence shown here is derived from an EMBL/GenBank/DDBJ whole genome shotgun (WGS) entry which is preliminary data.</text>
</comment>
<keyword evidence="2" id="KW-1185">Reference proteome</keyword>
<name>A0ABU2E252_9BURK</name>
<dbReference type="EMBL" id="VJSY01000013">
    <property type="protein sequence ID" value="MDR8753648.1"/>
    <property type="molecule type" value="Genomic_DNA"/>
</dbReference>
<evidence type="ECO:0000313" key="1">
    <source>
        <dbReference type="EMBL" id="MDR8753648.1"/>
    </source>
</evidence>
<dbReference type="Proteomes" id="UP001248067">
    <property type="component" value="Unassembled WGS sequence"/>
</dbReference>
<organism evidence="1 2">
    <name type="scientific">Burkholderia pseudomultivorans</name>
    <dbReference type="NCBI Taxonomy" id="1207504"/>
    <lineage>
        <taxon>Bacteria</taxon>
        <taxon>Pseudomonadati</taxon>
        <taxon>Pseudomonadota</taxon>
        <taxon>Betaproteobacteria</taxon>
        <taxon>Burkholderiales</taxon>
        <taxon>Burkholderiaceae</taxon>
        <taxon>Burkholderia</taxon>
        <taxon>Burkholderia cepacia complex</taxon>
    </lineage>
</organism>
<protein>
    <recommendedName>
        <fullName evidence="3">Aldehyde-activating protein</fullName>
    </recommendedName>
</protein>
<evidence type="ECO:0000313" key="2">
    <source>
        <dbReference type="Proteomes" id="UP001248067"/>
    </source>
</evidence>
<dbReference type="RefSeq" id="WP_175894962.1">
    <property type="nucleotide sequence ID" value="NZ_CADFDQ010000009.1"/>
</dbReference>
<evidence type="ECO:0008006" key="3">
    <source>
        <dbReference type="Google" id="ProtNLM"/>
    </source>
</evidence>